<dbReference type="RefSeq" id="WP_245735235.1">
    <property type="nucleotide sequence ID" value="NZ_FOUU01000001.1"/>
</dbReference>
<dbReference type="PANTHER" id="PTHR28511">
    <property type="entry name" value="ENDONUCLEASE V"/>
    <property type="match status" value="1"/>
</dbReference>
<dbReference type="Pfam" id="PF04493">
    <property type="entry name" value="Endonuclease_5"/>
    <property type="match status" value="1"/>
</dbReference>
<keyword evidence="3 6" id="KW-0540">Nuclease</keyword>
<feature type="binding site" evidence="6">
    <location>
        <position position="116"/>
    </location>
    <ligand>
        <name>Mg(2+)</name>
        <dbReference type="ChEBI" id="CHEBI:18420"/>
    </ligand>
</feature>
<dbReference type="STRING" id="39841.SAMN05660836_00676"/>
<dbReference type="HAMAP" id="MF_00801">
    <property type="entry name" value="Endonuclease_5"/>
    <property type="match status" value="1"/>
</dbReference>
<evidence type="ECO:0000256" key="6">
    <source>
        <dbReference type="HAMAP-Rule" id="MF_00801"/>
    </source>
</evidence>
<comment type="cofactor">
    <cofactor evidence="6">
        <name>Mg(2+)</name>
        <dbReference type="ChEBI" id="CHEBI:18420"/>
    </cofactor>
</comment>
<evidence type="ECO:0000256" key="4">
    <source>
        <dbReference type="ARBA" id="ARBA00022759"/>
    </source>
</evidence>
<accession>A0A1I4RL20</accession>
<dbReference type="NCBIfam" id="NF008629">
    <property type="entry name" value="PRK11617.1"/>
    <property type="match status" value="1"/>
</dbReference>
<feature type="binding site" evidence="6">
    <location>
        <position position="48"/>
    </location>
    <ligand>
        <name>Mg(2+)</name>
        <dbReference type="ChEBI" id="CHEBI:18420"/>
    </ligand>
</feature>
<dbReference type="EC" id="3.1.21.7" evidence="6"/>
<keyword evidence="6" id="KW-0460">Magnesium</keyword>
<evidence type="ECO:0000313" key="7">
    <source>
        <dbReference type="EMBL" id="SFM52921.1"/>
    </source>
</evidence>
<evidence type="ECO:0000313" key="8">
    <source>
        <dbReference type="Proteomes" id="UP000199611"/>
    </source>
</evidence>
<comment type="catalytic activity">
    <reaction evidence="6">
        <text>Endonucleolytic cleavage at apurinic or apyrimidinic sites to products with a 5'-phosphate.</text>
        <dbReference type="EC" id="3.1.21.7"/>
    </reaction>
</comment>
<organism evidence="7 8">
    <name type="scientific">Thermodesulforhabdus norvegica</name>
    <dbReference type="NCBI Taxonomy" id="39841"/>
    <lineage>
        <taxon>Bacteria</taxon>
        <taxon>Pseudomonadati</taxon>
        <taxon>Thermodesulfobacteriota</taxon>
        <taxon>Syntrophobacteria</taxon>
        <taxon>Syntrophobacterales</taxon>
        <taxon>Thermodesulforhabdaceae</taxon>
        <taxon>Thermodesulforhabdus</taxon>
    </lineage>
</organism>
<dbReference type="GO" id="GO:0016891">
    <property type="term" value="F:RNA endonuclease activity producing 5'-phosphomonoesters, hydrolytic mechanism"/>
    <property type="evidence" value="ECO:0007669"/>
    <property type="project" value="TreeGrafter"/>
</dbReference>
<dbReference type="Gene3D" id="3.30.2170.10">
    <property type="entry name" value="archaeoglobus fulgidus dsm 4304 superfamily"/>
    <property type="match status" value="1"/>
</dbReference>
<evidence type="ECO:0000256" key="5">
    <source>
        <dbReference type="ARBA" id="ARBA00022801"/>
    </source>
</evidence>
<protein>
    <recommendedName>
        <fullName evidence="6">Endonuclease V</fullName>
        <ecNumber evidence="6">3.1.21.7</ecNumber>
    </recommendedName>
    <alternativeName>
        <fullName evidence="6">Deoxyinosine 3'endonuclease</fullName>
    </alternativeName>
    <alternativeName>
        <fullName evidence="6">Deoxyribonuclease V</fullName>
        <shortName evidence="6">DNase V</shortName>
    </alternativeName>
</protein>
<sequence length="244" mass="27442">MGEWEWLRYRELIEVKTPEEAIKLQKKLANSVVLQPLSFDFSVLAAADLAYVRELDSYVAVVATFSWPDLKQLEIVSHIGKVRFPYIPGLLSFREVPAIFEAWRKLERKPDVFLCDGQGIAHPRGLGLASHLGLLLDIPTVGCAKARLCGHHAELGIEKGVRTFLYLDKKVIGVVLRSRAGVKPLYVSPGHKTDIESSVRLVEKCLGRYRIPEPLRVAHREATQIARRIKLDLSRENQSLPSSS</sequence>
<dbReference type="GO" id="GO:0006281">
    <property type="term" value="P:DNA repair"/>
    <property type="evidence" value="ECO:0007669"/>
    <property type="project" value="UniProtKB-UniRule"/>
</dbReference>
<dbReference type="GO" id="GO:0005737">
    <property type="term" value="C:cytoplasm"/>
    <property type="evidence" value="ECO:0007669"/>
    <property type="project" value="UniProtKB-SubCell"/>
</dbReference>
<keyword evidence="6" id="KW-0227">DNA damage</keyword>
<dbReference type="GO" id="GO:0000287">
    <property type="term" value="F:magnesium ion binding"/>
    <property type="evidence" value="ECO:0007669"/>
    <property type="project" value="UniProtKB-UniRule"/>
</dbReference>
<feature type="site" description="Interaction with target DNA" evidence="6">
    <location>
        <position position="86"/>
    </location>
</feature>
<dbReference type="CDD" id="cd06559">
    <property type="entry name" value="Endonuclease_V"/>
    <property type="match status" value="1"/>
</dbReference>
<evidence type="ECO:0000256" key="1">
    <source>
        <dbReference type="ARBA" id="ARBA00004496"/>
    </source>
</evidence>
<evidence type="ECO:0000256" key="2">
    <source>
        <dbReference type="ARBA" id="ARBA00022490"/>
    </source>
</evidence>
<name>A0A1I4RL20_9BACT</name>
<comment type="function">
    <text evidence="6">DNA repair enzyme involved in the repair of deaminated bases. Selectively cleaves double-stranded DNA at the second phosphodiester bond 3' to a deoxyinosine leaving behind the intact lesion on the nicked DNA.</text>
</comment>
<dbReference type="GO" id="GO:0003727">
    <property type="term" value="F:single-stranded RNA binding"/>
    <property type="evidence" value="ECO:0007669"/>
    <property type="project" value="TreeGrafter"/>
</dbReference>
<keyword evidence="5 6" id="KW-0378">Hydrolase</keyword>
<dbReference type="InterPro" id="IPR007581">
    <property type="entry name" value="Endonuclease-V"/>
</dbReference>
<keyword evidence="6" id="KW-0234">DNA repair</keyword>
<dbReference type="AlphaFoldDB" id="A0A1I4RL20"/>
<reference evidence="8" key="1">
    <citation type="submission" date="2016-10" db="EMBL/GenBank/DDBJ databases">
        <authorList>
            <person name="Varghese N."/>
            <person name="Submissions S."/>
        </authorList>
    </citation>
    <scope>NUCLEOTIDE SEQUENCE [LARGE SCALE GENOMIC DNA]</scope>
    <source>
        <strain evidence="8">DSM 9990</strain>
    </source>
</reference>
<dbReference type="PANTHER" id="PTHR28511:SF1">
    <property type="entry name" value="ENDONUCLEASE V"/>
    <property type="match status" value="1"/>
</dbReference>
<gene>
    <name evidence="6" type="primary">nfi</name>
    <name evidence="7" type="ORF">SAMN05660836_00676</name>
</gene>
<keyword evidence="4 6" id="KW-0255">Endonuclease</keyword>
<comment type="similarity">
    <text evidence="6">Belongs to the endonuclease V family.</text>
</comment>
<keyword evidence="8" id="KW-1185">Reference proteome</keyword>
<evidence type="ECO:0000256" key="3">
    <source>
        <dbReference type="ARBA" id="ARBA00022722"/>
    </source>
</evidence>
<dbReference type="EMBL" id="FOUU01000001">
    <property type="protein sequence ID" value="SFM52921.1"/>
    <property type="molecule type" value="Genomic_DNA"/>
</dbReference>
<dbReference type="GO" id="GO:0043737">
    <property type="term" value="F:deoxyribonuclease V activity"/>
    <property type="evidence" value="ECO:0007669"/>
    <property type="project" value="UniProtKB-UniRule"/>
</dbReference>
<proteinExistence type="inferred from homology"/>
<dbReference type="Proteomes" id="UP000199611">
    <property type="component" value="Unassembled WGS sequence"/>
</dbReference>
<comment type="subcellular location">
    <subcellularLocation>
        <location evidence="1 6">Cytoplasm</location>
    </subcellularLocation>
</comment>
<keyword evidence="2 6" id="KW-0963">Cytoplasm</keyword>
<keyword evidence="6" id="KW-0479">Metal-binding</keyword>